<reference evidence="9 10" key="1">
    <citation type="submission" date="2020-01" db="EMBL/GenBank/DDBJ databases">
        <authorList>
            <consortium name="DOE Joint Genome Institute"/>
            <person name="Haridas S."/>
            <person name="Albert R."/>
            <person name="Binder M."/>
            <person name="Bloem J."/>
            <person name="Labutti K."/>
            <person name="Salamov A."/>
            <person name="Andreopoulos B."/>
            <person name="Baker S.E."/>
            <person name="Barry K."/>
            <person name="Bills G."/>
            <person name="Bluhm B.H."/>
            <person name="Cannon C."/>
            <person name="Castanera R."/>
            <person name="Culley D.E."/>
            <person name="Daum C."/>
            <person name="Ezra D."/>
            <person name="Gonzalez J.B."/>
            <person name="Henrissat B."/>
            <person name="Kuo A."/>
            <person name="Liang C."/>
            <person name="Lipzen A."/>
            <person name="Lutzoni F."/>
            <person name="Magnuson J."/>
            <person name="Mondo S."/>
            <person name="Nolan M."/>
            <person name="Ohm R."/>
            <person name="Pangilinan J."/>
            <person name="Park H.-J.H."/>
            <person name="Ramirez L."/>
            <person name="Alfaro M."/>
            <person name="Sun H."/>
            <person name="Tritt A."/>
            <person name="Yoshinaga Y."/>
            <person name="Zwiers L.-H.L."/>
            <person name="Turgeon B.G."/>
            <person name="Goodwin S.B."/>
            <person name="Spatafora J.W."/>
            <person name="Crous P.W."/>
            <person name="Grigoriev I.V."/>
        </authorList>
    </citation>
    <scope>NUCLEOTIDE SEQUENCE [LARGE SCALE GENOMIC DNA]</scope>
    <source>
        <strain evidence="9 10">CBS 611.86</strain>
    </source>
</reference>
<keyword evidence="10" id="KW-1185">Reference proteome</keyword>
<gene>
    <name evidence="9" type="ORF">BDV95DRAFT_221543</name>
</gene>
<protein>
    <recommendedName>
        <fullName evidence="8">Rhodopsin domain-containing protein</fullName>
    </recommendedName>
</protein>
<feature type="transmembrane region" description="Helical" evidence="7">
    <location>
        <begin position="45"/>
        <end position="65"/>
    </location>
</feature>
<evidence type="ECO:0000256" key="5">
    <source>
        <dbReference type="ARBA" id="ARBA00038359"/>
    </source>
</evidence>
<comment type="subcellular location">
    <subcellularLocation>
        <location evidence="1">Membrane</location>
        <topology evidence="1">Multi-pass membrane protein</topology>
    </subcellularLocation>
</comment>
<feature type="transmembrane region" description="Helical" evidence="7">
    <location>
        <begin position="92"/>
        <end position="114"/>
    </location>
</feature>
<keyword evidence="3 7" id="KW-1133">Transmembrane helix</keyword>
<dbReference type="PANTHER" id="PTHR33048">
    <property type="entry name" value="PTH11-LIKE INTEGRAL MEMBRANE PROTEIN (AFU_ORTHOLOGUE AFUA_5G11245)"/>
    <property type="match status" value="1"/>
</dbReference>
<evidence type="ECO:0000259" key="8">
    <source>
        <dbReference type="Pfam" id="PF20684"/>
    </source>
</evidence>
<dbReference type="GO" id="GO:0016020">
    <property type="term" value="C:membrane"/>
    <property type="evidence" value="ECO:0007669"/>
    <property type="project" value="UniProtKB-SubCell"/>
</dbReference>
<evidence type="ECO:0000256" key="6">
    <source>
        <dbReference type="SAM" id="MobiDB-lite"/>
    </source>
</evidence>
<feature type="compositionally biased region" description="Basic and acidic residues" evidence="6">
    <location>
        <begin position="386"/>
        <end position="399"/>
    </location>
</feature>
<evidence type="ECO:0000256" key="7">
    <source>
        <dbReference type="SAM" id="Phobius"/>
    </source>
</evidence>
<dbReference type="InterPro" id="IPR052337">
    <property type="entry name" value="SAT4-like"/>
</dbReference>
<feature type="transmembrane region" description="Helical" evidence="7">
    <location>
        <begin position="12"/>
        <end position="33"/>
    </location>
</feature>
<feature type="compositionally biased region" description="Basic and acidic residues" evidence="6">
    <location>
        <begin position="336"/>
        <end position="374"/>
    </location>
</feature>
<evidence type="ECO:0000313" key="10">
    <source>
        <dbReference type="Proteomes" id="UP000481861"/>
    </source>
</evidence>
<evidence type="ECO:0000256" key="2">
    <source>
        <dbReference type="ARBA" id="ARBA00022692"/>
    </source>
</evidence>
<sequence length="399" mass="44672">MAVGDSGLQPANLFLTLFPFILSTLIVSTRIWRRVVERKFGLDDLLIAIAQVLLGALTIATWIFIKVSYTGYHLESVPKGAMNKMQTAKWRYVNAVLYNPILALIKISFVLTLIKLGSTNRWIRHSLWGLLAINCMFMVAGTLIAMLNCVPIPKFWDRTIPGTCIDVKKYIYSTVIVTIITDVLVTAMPAWILYGLQMRRTAKMTIVCFLSLGLIVTAIASYRLSFFVKVLNTANPVTNESPYNLRTPLSNIEANLAVIAACGPTLKWVFGLFIPFFDSNRSSRGASKGYTANNSSRLNRERSRRNFKSSNPDHDIGLTADEYVQYVGKDGGSAHSDIEMKDEPRWTGSKYRADADAQSDEQRITDSDERENSGIRKTVAWNVSSKEGREPPARPRDLV</sequence>
<proteinExistence type="inferred from homology"/>
<feature type="transmembrane region" description="Helical" evidence="7">
    <location>
        <begin position="206"/>
        <end position="224"/>
    </location>
</feature>
<dbReference type="InterPro" id="IPR049326">
    <property type="entry name" value="Rhodopsin_dom_fungi"/>
</dbReference>
<evidence type="ECO:0000256" key="3">
    <source>
        <dbReference type="ARBA" id="ARBA00022989"/>
    </source>
</evidence>
<organism evidence="9 10">
    <name type="scientific">Massariosphaeria phaeospora</name>
    <dbReference type="NCBI Taxonomy" id="100035"/>
    <lineage>
        <taxon>Eukaryota</taxon>
        <taxon>Fungi</taxon>
        <taxon>Dikarya</taxon>
        <taxon>Ascomycota</taxon>
        <taxon>Pezizomycotina</taxon>
        <taxon>Dothideomycetes</taxon>
        <taxon>Pleosporomycetidae</taxon>
        <taxon>Pleosporales</taxon>
        <taxon>Pleosporales incertae sedis</taxon>
        <taxon>Massariosphaeria</taxon>
    </lineage>
</organism>
<keyword evidence="4 7" id="KW-0472">Membrane</keyword>
<evidence type="ECO:0000256" key="4">
    <source>
        <dbReference type="ARBA" id="ARBA00023136"/>
    </source>
</evidence>
<evidence type="ECO:0000256" key="1">
    <source>
        <dbReference type="ARBA" id="ARBA00004141"/>
    </source>
</evidence>
<accession>A0A7C8ICL6</accession>
<dbReference type="Pfam" id="PF20684">
    <property type="entry name" value="Fung_rhodopsin"/>
    <property type="match status" value="1"/>
</dbReference>
<dbReference type="EMBL" id="JAADJZ010000003">
    <property type="protein sequence ID" value="KAF2876294.1"/>
    <property type="molecule type" value="Genomic_DNA"/>
</dbReference>
<comment type="caution">
    <text evidence="9">The sequence shown here is derived from an EMBL/GenBank/DDBJ whole genome shotgun (WGS) entry which is preliminary data.</text>
</comment>
<dbReference type="OrthoDB" id="5283415at2759"/>
<evidence type="ECO:0000313" key="9">
    <source>
        <dbReference type="EMBL" id="KAF2876294.1"/>
    </source>
</evidence>
<feature type="transmembrane region" description="Helical" evidence="7">
    <location>
        <begin position="170"/>
        <end position="194"/>
    </location>
</feature>
<feature type="domain" description="Rhodopsin" evidence="8">
    <location>
        <begin position="30"/>
        <end position="269"/>
    </location>
</feature>
<name>A0A7C8ICL6_9PLEO</name>
<dbReference type="PANTHER" id="PTHR33048:SF160">
    <property type="entry name" value="SAT4 FAMILY MEMBRANE PROTEIN"/>
    <property type="match status" value="1"/>
</dbReference>
<feature type="transmembrane region" description="Helical" evidence="7">
    <location>
        <begin position="256"/>
        <end position="277"/>
    </location>
</feature>
<dbReference type="Proteomes" id="UP000481861">
    <property type="component" value="Unassembled WGS sequence"/>
</dbReference>
<comment type="similarity">
    <text evidence="5">Belongs to the SAT4 family.</text>
</comment>
<dbReference type="AlphaFoldDB" id="A0A7C8ICL6"/>
<keyword evidence="2 7" id="KW-0812">Transmembrane</keyword>
<feature type="region of interest" description="Disordered" evidence="6">
    <location>
        <begin position="330"/>
        <end position="399"/>
    </location>
</feature>
<feature type="region of interest" description="Disordered" evidence="6">
    <location>
        <begin position="285"/>
        <end position="316"/>
    </location>
</feature>
<feature type="transmembrane region" description="Helical" evidence="7">
    <location>
        <begin position="126"/>
        <end position="150"/>
    </location>
</feature>